<gene>
    <name evidence="1" type="ORF">LCGC14_1095260</name>
</gene>
<protein>
    <submittedName>
        <fullName evidence="1">Uncharacterized protein</fullName>
    </submittedName>
</protein>
<accession>A0A0F9QH58</accession>
<organism evidence="1">
    <name type="scientific">marine sediment metagenome</name>
    <dbReference type="NCBI Taxonomy" id="412755"/>
    <lineage>
        <taxon>unclassified sequences</taxon>
        <taxon>metagenomes</taxon>
        <taxon>ecological metagenomes</taxon>
    </lineage>
</organism>
<evidence type="ECO:0000313" key="1">
    <source>
        <dbReference type="EMBL" id="KKN04658.1"/>
    </source>
</evidence>
<proteinExistence type="predicted"/>
<dbReference type="EMBL" id="LAZR01004892">
    <property type="protein sequence ID" value="KKN04658.1"/>
    <property type="molecule type" value="Genomic_DNA"/>
</dbReference>
<reference evidence="1" key="1">
    <citation type="journal article" date="2015" name="Nature">
        <title>Complex archaea that bridge the gap between prokaryotes and eukaryotes.</title>
        <authorList>
            <person name="Spang A."/>
            <person name="Saw J.H."/>
            <person name="Jorgensen S.L."/>
            <person name="Zaremba-Niedzwiedzka K."/>
            <person name="Martijn J."/>
            <person name="Lind A.E."/>
            <person name="van Eijk R."/>
            <person name="Schleper C."/>
            <person name="Guy L."/>
            <person name="Ettema T.J."/>
        </authorList>
    </citation>
    <scope>NUCLEOTIDE SEQUENCE</scope>
</reference>
<dbReference type="AlphaFoldDB" id="A0A0F9QH58"/>
<sequence>MSVVEVVLVLTVLIDRLKGLIMQRIGTPLKCPELNLEPEQGGAINLSEDMQQVLSLLTAFSKNRRIVLQASPVGSLRTTSARIQDIKHIEGSGANDEVQGSDIPCSEVMCMADPTNTGIVWVRTLTTATTMNAWPLGVGEVVNLAMDNYRDLRALIVTHADMLICAIA</sequence>
<comment type="caution">
    <text evidence="1">The sequence shown here is derived from an EMBL/GenBank/DDBJ whole genome shotgun (WGS) entry which is preliminary data.</text>
</comment>
<name>A0A0F9QH58_9ZZZZ</name>